<dbReference type="AlphaFoldDB" id="A0A806D5J5"/>
<dbReference type="KEGG" id="mrb:Mrub_0226"/>
<organism evidence="1 2">
    <name type="scientific">Meiothermus ruber (strain ATCC 35948 / DSM 1279 / VKM B-1258 / 21)</name>
    <name type="common">Thermus ruber</name>
    <dbReference type="NCBI Taxonomy" id="504728"/>
    <lineage>
        <taxon>Bacteria</taxon>
        <taxon>Thermotogati</taxon>
        <taxon>Deinococcota</taxon>
        <taxon>Deinococci</taxon>
        <taxon>Thermales</taxon>
        <taxon>Thermaceae</taxon>
        <taxon>Meiothermus</taxon>
    </lineage>
</organism>
<accession>A0A806D5J5</accession>
<name>A0A806D5J5_MEIRD</name>
<keyword evidence="2" id="KW-1185">Reference proteome</keyword>
<evidence type="ECO:0000313" key="2">
    <source>
        <dbReference type="Proteomes" id="UP000006655"/>
    </source>
</evidence>
<sequence length="80" mass="9185">MAGLTGVSYHEIMVLPTTLEKELERFKEAYGPGWYKRLREILREEAKRKKAALEAAELARRISATSGLTEEEVFRTLEKS</sequence>
<proteinExistence type="predicted"/>
<dbReference type="Proteomes" id="UP000006655">
    <property type="component" value="Chromosome"/>
</dbReference>
<dbReference type="EMBL" id="CP001743">
    <property type="protein sequence ID" value="ADD27006.1"/>
    <property type="molecule type" value="Genomic_DNA"/>
</dbReference>
<gene>
    <name evidence="1" type="ordered locus">Mrub_0226</name>
</gene>
<evidence type="ECO:0000313" key="1">
    <source>
        <dbReference type="EMBL" id="ADD27006.1"/>
    </source>
</evidence>
<protein>
    <submittedName>
        <fullName evidence="1">Uncharacterized protein</fullName>
    </submittedName>
</protein>
<reference evidence="1 2" key="1">
    <citation type="journal article" date="2010" name="Stand. Genomic Sci.">
        <title>Complete genome sequence of Meiothermus ruber type strain (21).</title>
        <authorList>
            <person name="Tindall B.J."/>
            <person name="Sikorski J."/>
            <person name="Lucas S."/>
            <person name="Goltsman E."/>
            <person name="Copeland A."/>
            <person name="Glavina Del Rio T."/>
            <person name="Nolan M."/>
            <person name="Tice H."/>
            <person name="Cheng J.F."/>
            <person name="Han C."/>
            <person name="Pitluck S."/>
            <person name="Liolios K."/>
            <person name="Ivanova N."/>
            <person name="Mavromatis K."/>
            <person name="Ovchinnikova G."/>
            <person name="Pati A."/>
            <person name="Fahnrich R."/>
            <person name="Goodwin L."/>
            <person name="Chen A."/>
            <person name="Palaniappan K."/>
            <person name="Land M."/>
            <person name="Hauser L."/>
            <person name="Chang Y.J."/>
            <person name="Jeffries C.D."/>
            <person name="Rohde M."/>
            <person name="Goker M."/>
            <person name="Woyke T."/>
            <person name="Bristow J."/>
            <person name="Eisen J.A."/>
            <person name="Markowitz V."/>
            <person name="Hugenholtz P."/>
            <person name="Kyrpides N.C."/>
            <person name="Klenk H.P."/>
            <person name="Lapidus A."/>
        </authorList>
    </citation>
    <scope>NUCLEOTIDE SEQUENCE [LARGE SCALE GENOMIC DNA]</scope>
    <source>
        <strain evidence="2">ATCC 35948 / DSM 1279 / VKM B-1258 / 21</strain>
    </source>
</reference>